<dbReference type="Pfam" id="PF07510">
    <property type="entry name" value="GmrSD_C"/>
    <property type="match status" value="1"/>
</dbReference>
<dbReference type="AlphaFoldDB" id="A0A414D7G4"/>
<dbReference type="RefSeq" id="WP_118149129.1">
    <property type="nucleotide sequence ID" value="NZ_QSEM01000001.1"/>
</dbReference>
<evidence type="ECO:0000259" key="1">
    <source>
        <dbReference type="Pfam" id="PF03235"/>
    </source>
</evidence>
<feature type="domain" description="GmrSD restriction endonucleases C-terminal" evidence="2">
    <location>
        <begin position="411"/>
        <end position="552"/>
    </location>
</feature>
<dbReference type="Pfam" id="PF03235">
    <property type="entry name" value="GmrSD_N"/>
    <property type="match status" value="1"/>
</dbReference>
<evidence type="ECO:0000313" key="3">
    <source>
        <dbReference type="EMBL" id="RHD05738.1"/>
    </source>
</evidence>
<dbReference type="InterPro" id="IPR011089">
    <property type="entry name" value="GmrSD_C"/>
</dbReference>
<sequence length="697" mass="81957">MDAIQSYLLRFMEGADKRFVIPVYQRNYDWKKEHCETLMEDLISIYRNNIPSHFFGSIVFVGEEIASGTEFCIIDGQQRLTTISLLLLAIYNYVTENNIETQIINPRKIKDSYLVDEYAPDELKLKLKLAKNDKDAYEKLFSHDTLVENSSVTGNYNYFYNRISRMEPAELDKLFSAIQKLIIVKISINPSHGDDPQLIFESLNSTGLGLEEADKVRNFILMGLNSDLQTEYYNNFWSKIETLTSHNVSTFLRYYLAIKEQKLWPTDKLYKYFKAYVIENNLNTDISILLKDLLKYAHYYNYVINADGESGYKGSLTKIKMLDFSIVYPFAMELFEALDNNLVSENDLDEIFLCIESYMARRIICGIDSGSLNKMFAFMGKNIKDLMSKEKISYLVAFKYIILNKVGHYRFPRDNEFEEKFLRKDIYNTKSNYKKYFLAELENYDNKERIDVYGQLDSGELTIEHIMPQTLNEQWKRELGENYDRIYEEYLHTIGNLTLSGYNSKYSNLPFKEKCNIEKGFNESRLYLNKFVSQQSHWTEDIIQERAHVLFKRALNIWKLPESSFAKTNEDDWIGLDEDNIDYTGKSICQYKFLTELTPVSDWTSMYKDVCKALFLLDQSSFISFVNADFPENKTITKRFNTTNTGMRNPFMIAPDIYIELNLNTQTKIEMLRVLFAYFNIDYQDLSFKLKILSENE</sequence>
<proteinExistence type="predicted"/>
<protein>
    <submittedName>
        <fullName evidence="3">DUF262 domain-containing protein</fullName>
    </submittedName>
</protein>
<evidence type="ECO:0000259" key="2">
    <source>
        <dbReference type="Pfam" id="PF07510"/>
    </source>
</evidence>
<dbReference type="InterPro" id="IPR004919">
    <property type="entry name" value="GmrSD_N"/>
</dbReference>
<gene>
    <name evidence="3" type="ORF">DW811_12775</name>
</gene>
<accession>A0A414D7G4</accession>
<dbReference type="PANTHER" id="PTHR35149">
    <property type="entry name" value="SLL5132 PROTEIN"/>
    <property type="match status" value="1"/>
</dbReference>
<evidence type="ECO:0000313" key="4">
    <source>
        <dbReference type="Proteomes" id="UP000284794"/>
    </source>
</evidence>
<dbReference type="PANTHER" id="PTHR35149:SF2">
    <property type="entry name" value="DUF262 DOMAIN-CONTAINING PROTEIN"/>
    <property type="match status" value="1"/>
</dbReference>
<dbReference type="EMBL" id="QSIS01000021">
    <property type="protein sequence ID" value="RHD05738.1"/>
    <property type="molecule type" value="Genomic_DNA"/>
</dbReference>
<organism evidence="3 4">
    <name type="scientific">Lachnospira eligens</name>
    <dbReference type="NCBI Taxonomy" id="39485"/>
    <lineage>
        <taxon>Bacteria</taxon>
        <taxon>Bacillati</taxon>
        <taxon>Bacillota</taxon>
        <taxon>Clostridia</taxon>
        <taxon>Lachnospirales</taxon>
        <taxon>Lachnospiraceae</taxon>
        <taxon>Lachnospira</taxon>
    </lineage>
</organism>
<reference evidence="3 4" key="1">
    <citation type="submission" date="2018-08" db="EMBL/GenBank/DDBJ databases">
        <title>A genome reference for cultivated species of the human gut microbiota.</title>
        <authorList>
            <person name="Zou Y."/>
            <person name="Xue W."/>
            <person name="Luo G."/>
        </authorList>
    </citation>
    <scope>NUCLEOTIDE SEQUENCE [LARGE SCALE GENOMIC DNA]</scope>
    <source>
        <strain evidence="3 4">AM32-2AC</strain>
    </source>
</reference>
<feature type="domain" description="GmrSD restriction endonucleases N-terminal" evidence="1">
    <location>
        <begin position="14"/>
        <end position="220"/>
    </location>
</feature>
<comment type="caution">
    <text evidence="3">The sequence shown here is derived from an EMBL/GenBank/DDBJ whole genome shotgun (WGS) entry which is preliminary data.</text>
</comment>
<name>A0A414D7G4_9FIRM</name>
<dbReference type="Proteomes" id="UP000284794">
    <property type="component" value="Unassembled WGS sequence"/>
</dbReference>